<dbReference type="Proteomes" id="UP000813463">
    <property type="component" value="Chromosome 4"/>
</dbReference>
<reference evidence="3" key="2">
    <citation type="submission" date="2025-08" db="UniProtKB">
        <authorList>
            <consortium name="RefSeq"/>
        </authorList>
    </citation>
    <scope>IDENTIFICATION</scope>
    <source>
        <tissue evidence="3">Leaf</tissue>
    </source>
</reference>
<gene>
    <name evidence="3" type="primary">LOC130471556</name>
</gene>
<evidence type="ECO:0000256" key="1">
    <source>
        <dbReference type="SAM" id="MobiDB-lite"/>
    </source>
</evidence>
<evidence type="ECO:0000313" key="2">
    <source>
        <dbReference type="Proteomes" id="UP000813463"/>
    </source>
</evidence>
<feature type="region of interest" description="Disordered" evidence="1">
    <location>
        <begin position="244"/>
        <end position="324"/>
    </location>
</feature>
<accession>A0ABM3RQ29</accession>
<dbReference type="GeneID" id="130471556"/>
<protein>
    <submittedName>
        <fullName evidence="3">Uncharacterized protein</fullName>
    </submittedName>
</protein>
<feature type="compositionally biased region" description="Polar residues" evidence="1">
    <location>
        <begin position="280"/>
        <end position="291"/>
    </location>
</feature>
<reference evidence="2" key="1">
    <citation type="journal article" date="2021" name="Nat. Commun.">
        <title>Genomic analyses provide insights into spinach domestication and the genetic basis of agronomic traits.</title>
        <authorList>
            <person name="Cai X."/>
            <person name="Sun X."/>
            <person name="Xu C."/>
            <person name="Sun H."/>
            <person name="Wang X."/>
            <person name="Ge C."/>
            <person name="Zhang Z."/>
            <person name="Wang Q."/>
            <person name="Fei Z."/>
            <person name="Jiao C."/>
            <person name="Wang Q."/>
        </authorList>
    </citation>
    <scope>NUCLEOTIDE SEQUENCE [LARGE SCALE GENOMIC DNA]</scope>
    <source>
        <strain evidence="2">cv. Varoflay</strain>
    </source>
</reference>
<name>A0ABM3RQ29_SPIOL</name>
<feature type="compositionally biased region" description="Polar residues" evidence="1">
    <location>
        <begin position="299"/>
        <end position="319"/>
    </location>
</feature>
<proteinExistence type="predicted"/>
<feature type="region of interest" description="Disordered" evidence="1">
    <location>
        <begin position="164"/>
        <end position="225"/>
    </location>
</feature>
<feature type="compositionally biased region" description="Basic and acidic residues" evidence="1">
    <location>
        <begin position="207"/>
        <end position="225"/>
    </location>
</feature>
<sequence>MCIDMRESDKHCERKTVQSSGARRKPTNVTHHFLDHLPSLALLLKHRILLHVQLEISHILLHDSEREIPNFSPSKTPPIFALIRLWKLQLGFIIFPQLVCLSPSTHLFPKLFKESTKNHSEQAVPIHRSTHALKSRRVPLGSPLKEQLEEDVGERAVPKTVIESDKPVKKRKKKQHVTGNQQLENTIKMDAPKSADDIVADVESNDAQDHKGMSQGEELHGELSQDPRLEVSAVLTELMLQLEKPQAGKHKARKLDQPSSIDTSSNGHNLLGSKKKKGSAKTSELQKSASDQIHDKTVPSPSTKEVNPTLAELTNSTRKTGVPRACLDDWKQVF</sequence>
<keyword evidence="2" id="KW-1185">Reference proteome</keyword>
<organism evidence="2 3">
    <name type="scientific">Spinacia oleracea</name>
    <name type="common">Spinach</name>
    <dbReference type="NCBI Taxonomy" id="3562"/>
    <lineage>
        <taxon>Eukaryota</taxon>
        <taxon>Viridiplantae</taxon>
        <taxon>Streptophyta</taxon>
        <taxon>Embryophyta</taxon>
        <taxon>Tracheophyta</taxon>
        <taxon>Spermatophyta</taxon>
        <taxon>Magnoliopsida</taxon>
        <taxon>eudicotyledons</taxon>
        <taxon>Gunneridae</taxon>
        <taxon>Pentapetalae</taxon>
        <taxon>Caryophyllales</taxon>
        <taxon>Chenopodiaceae</taxon>
        <taxon>Chenopodioideae</taxon>
        <taxon>Anserineae</taxon>
        <taxon>Spinacia</taxon>
    </lineage>
</organism>
<evidence type="ECO:0000313" key="3">
    <source>
        <dbReference type="RefSeq" id="XP_056697728.1"/>
    </source>
</evidence>
<feature type="compositionally biased region" description="Polar residues" evidence="1">
    <location>
        <begin position="257"/>
        <end position="268"/>
    </location>
</feature>
<dbReference type="RefSeq" id="XP_056697728.1">
    <property type="nucleotide sequence ID" value="XM_056841750.1"/>
</dbReference>